<evidence type="ECO:0000313" key="2">
    <source>
        <dbReference type="EMBL" id="ADI62854.1"/>
    </source>
</evidence>
<protein>
    <submittedName>
        <fullName evidence="2">Uncharacterized protein</fullName>
    </submittedName>
</protein>
<dbReference type="Proteomes" id="UP000001511">
    <property type="component" value="Chromosome"/>
</dbReference>
<dbReference type="EMBL" id="CP002059">
    <property type="protein sequence ID" value="ADI62854.1"/>
    <property type="molecule type" value="Genomic_DNA"/>
</dbReference>
<dbReference type="RefSeq" id="WP_013189874.1">
    <property type="nucleotide sequence ID" value="NC_014248.1"/>
</dbReference>
<feature type="compositionally biased region" description="Low complexity" evidence="1">
    <location>
        <begin position="87"/>
        <end position="101"/>
    </location>
</feature>
<feature type="region of interest" description="Disordered" evidence="1">
    <location>
        <begin position="86"/>
        <end position="107"/>
    </location>
</feature>
<reference evidence="2 3" key="1">
    <citation type="journal article" date="2010" name="PLoS ONE">
        <title>Genome erosion in a nitrogen-fixing vertically transmitted endosymbiotic multicellular cyanobacterium.</title>
        <authorList>
            <person name="Ran L."/>
            <person name="Larsson J."/>
            <person name="Vigil-Stenman T."/>
            <person name="Nylander J.A."/>
            <person name="Ininbergs K."/>
            <person name="Zheng W.W."/>
            <person name="Lapidus A."/>
            <person name="Lowry S."/>
            <person name="Haselkorn R."/>
            <person name="Bergman B."/>
        </authorList>
    </citation>
    <scope>NUCLEOTIDE SEQUENCE [LARGE SCALE GENOMIC DNA]</scope>
    <source>
        <strain evidence="2 3">0708</strain>
    </source>
</reference>
<name>D7DYN1_NOSA0</name>
<keyword evidence="3" id="KW-1185">Reference proteome</keyword>
<organism evidence="2 3">
    <name type="scientific">Nostoc azollae (strain 0708)</name>
    <name type="common">Anabaena azollae (strain 0708)</name>
    <dbReference type="NCBI Taxonomy" id="551115"/>
    <lineage>
        <taxon>Bacteria</taxon>
        <taxon>Bacillati</taxon>
        <taxon>Cyanobacteriota</taxon>
        <taxon>Cyanophyceae</taxon>
        <taxon>Nostocales</taxon>
        <taxon>Nostocaceae</taxon>
        <taxon>Trichormus</taxon>
    </lineage>
</organism>
<sequence length="107" mass="11710">MLEVIFKVSNVSNIFRSRLSYKGIAYRRQLEQTFSQLKQKIKQTSFDTPSTFDYSLVVALFGIPALAGTSYDSLDKAFFPRTYSQVSSSSCSRSSSCSSGSSCGGGD</sequence>
<accession>D7DYN1</accession>
<dbReference type="HOGENOM" id="CLU_2207298_0_0_3"/>
<evidence type="ECO:0000313" key="3">
    <source>
        <dbReference type="Proteomes" id="UP000001511"/>
    </source>
</evidence>
<dbReference type="eggNOG" id="ENOG50333NE">
    <property type="taxonomic scope" value="Bacteria"/>
</dbReference>
<evidence type="ECO:0000256" key="1">
    <source>
        <dbReference type="SAM" id="MobiDB-lite"/>
    </source>
</evidence>
<gene>
    <name evidence="2" type="ordered locus">Aazo_0245</name>
</gene>
<dbReference type="AlphaFoldDB" id="D7DYN1"/>
<proteinExistence type="predicted"/>
<dbReference type="KEGG" id="naz:Aazo_0245"/>